<feature type="region of interest" description="Disordered" evidence="1">
    <location>
        <begin position="1"/>
        <end position="20"/>
    </location>
</feature>
<organism evidence="2 3">
    <name type="scientific">Streptomyces rubradiris</name>
    <name type="common">Streptomyces achromogenes subsp. rubradiris</name>
    <dbReference type="NCBI Taxonomy" id="285531"/>
    <lineage>
        <taxon>Bacteria</taxon>
        <taxon>Bacillati</taxon>
        <taxon>Actinomycetota</taxon>
        <taxon>Actinomycetes</taxon>
        <taxon>Kitasatosporales</taxon>
        <taxon>Streptomycetaceae</taxon>
        <taxon>Streptomyces</taxon>
    </lineage>
</organism>
<reference evidence="3" key="1">
    <citation type="submission" date="2023-07" db="EMBL/GenBank/DDBJ databases">
        <title>Whole genome shotgun sequence of Streptomyces achromogenes subsp. rubradiris NBRC 14000.</title>
        <authorList>
            <person name="Komaki H."/>
            <person name="Tamura T."/>
        </authorList>
    </citation>
    <scope>NUCLEOTIDE SEQUENCE [LARGE SCALE GENOMIC DNA]</scope>
    <source>
        <strain evidence="3">NBRC 14000</strain>
    </source>
</reference>
<evidence type="ECO:0000256" key="1">
    <source>
        <dbReference type="SAM" id="MobiDB-lite"/>
    </source>
</evidence>
<proteinExistence type="predicted"/>
<evidence type="ECO:0000313" key="2">
    <source>
        <dbReference type="EMBL" id="GHI56295.1"/>
    </source>
</evidence>
<gene>
    <name evidence="2" type="ORF">Srubr_61410</name>
</gene>
<evidence type="ECO:0000313" key="3">
    <source>
        <dbReference type="Proteomes" id="UP000646738"/>
    </source>
</evidence>
<protein>
    <submittedName>
        <fullName evidence="2">Uncharacterized protein</fullName>
    </submittedName>
</protein>
<name>A0ABQ3RKG6_STRRR</name>
<feature type="compositionally biased region" description="Basic and acidic residues" evidence="1">
    <location>
        <begin position="10"/>
        <end position="20"/>
    </location>
</feature>
<dbReference type="Proteomes" id="UP000646738">
    <property type="component" value="Unassembled WGS sequence"/>
</dbReference>
<comment type="caution">
    <text evidence="2">The sequence shown here is derived from an EMBL/GenBank/DDBJ whole genome shotgun (WGS) entry which is preliminary data.</text>
</comment>
<keyword evidence="3" id="KW-1185">Reference proteome</keyword>
<dbReference type="EMBL" id="BNEA01000015">
    <property type="protein sequence ID" value="GHI56295.1"/>
    <property type="molecule type" value="Genomic_DNA"/>
</dbReference>
<sequence length="352" mass="39109">MVRRRLGHRPRAEHSGELASERLRAPPEFVEAPRQYDIGLACLRCHVRPPFAIARRQHEHRERTVSRLSAVLASGLLPDELVELTTYYQAKAQRDLGRTDDSRRGMQRVASAGGRLASAARRGLAHLSRVSGDFPEVVEAAGRLGWAGRHHRVLGDVWWVQGDMERAAVAYLAARSEAEEHGAVGETAVAQAHLAFVVSFVDPLRADDELDLASRLLSPLSLRSDEMTAHIATLVRDAGFAADLPDRAAVQLAEIGVSGISYAAAKLQLALCFHHAVVDARDDLAADIARLRELTQNGYYAYYVEIAHFMGDLPLPPNTVRARWIDGERQTRERWRNIVLRRRDHVGTDSLP</sequence>
<accession>A0ABQ3RKG6</accession>